<keyword evidence="4" id="KW-0106">Calcium</keyword>
<dbReference type="InterPro" id="IPR050738">
    <property type="entry name" value="Sulfatase"/>
</dbReference>
<evidence type="ECO:0000256" key="5">
    <source>
        <dbReference type="SAM" id="SignalP"/>
    </source>
</evidence>
<name>A0A9W7FLY8_9STRA</name>
<accession>A0A9W7FLY8</accession>
<dbReference type="InterPro" id="IPR024607">
    <property type="entry name" value="Sulfatase_CS"/>
</dbReference>
<dbReference type="InterPro" id="IPR017850">
    <property type="entry name" value="Alkaline_phosphatase_core_sf"/>
</dbReference>
<dbReference type="PANTHER" id="PTHR42693:SF53">
    <property type="entry name" value="ENDO-4-O-SULFATASE"/>
    <property type="match status" value="1"/>
</dbReference>
<dbReference type="AlphaFoldDB" id="A0A9W7FLY8"/>
<dbReference type="Gene3D" id="3.40.720.10">
    <property type="entry name" value="Alkaline Phosphatase, subunit A"/>
    <property type="match status" value="1"/>
</dbReference>
<comment type="caution">
    <text evidence="7">The sequence shown here is derived from an EMBL/GenBank/DDBJ whole genome shotgun (WGS) entry which is preliminary data.</text>
</comment>
<dbReference type="Pfam" id="PF00884">
    <property type="entry name" value="Sulfatase"/>
    <property type="match status" value="1"/>
</dbReference>
<dbReference type="Proteomes" id="UP001165122">
    <property type="component" value="Unassembled WGS sequence"/>
</dbReference>
<dbReference type="GO" id="GO:0004065">
    <property type="term" value="F:arylsulfatase activity"/>
    <property type="evidence" value="ECO:0007669"/>
    <property type="project" value="TreeGrafter"/>
</dbReference>
<evidence type="ECO:0000256" key="2">
    <source>
        <dbReference type="ARBA" id="ARBA00022723"/>
    </source>
</evidence>
<keyword evidence="5" id="KW-0732">Signal</keyword>
<evidence type="ECO:0000259" key="6">
    <source>
        <dbReference type="Pfam" id="PF00884"/>
    </source>
</evidence>
<evidence type="ECO:0000256" key="4">
    <source>
        <dbReference type="ARBA" id="ARBA00022837"/>
    </source>
</evidence>
<keyword evidence="3" id="KW-0378">Hydrolase</keyword>
<dbReference type="PROSITE" id="PS00523">
    <property type="entry name" value="SULFATASE_1"/>
    <property type="match status" value="1"/>
</dbReference>
<sequence length="491" mass="53602">MMRQPRLFVLFLSLALSTTFSVAGKPPNILLLLSDDLGYGELSSFGQQSFSTPNIDRLAASGIRFTDAYTGAPVCAPSRGVLMTGLHTGHAYIRGNNGNADGTDMHLRANDTTLPELLQSNGYHTSLFGKWGLGFNDTEGAPNVKGFDKFYGELDQANAHNMYPPFLWRDTEKEDLIGNVETKPSRERCMVANSGCNWTHDIFTQNAIEELENRAAEPEKPFFMFLSWTDPHAGGYTTTNAETGNPVPSAGDFANEADWPAVEQDHASVIQNYQDDSVGVILKLLDDLKLTNDTIVFFASDNGASNEGGLPETGFHSYNFFNSSGLLTGCKRSLYEGGIRSPTIVRWPGVVEEGVVSDFPWGFEDFLPTVLEIAGAEDVVKSNNFDGTSIVPVLQGGGGDRDRCLYFEFCTNINGVKSWGQAVRIGDYKAVTLSSEADLELYNLRKDPSEQVNLAGGDGVEEIMGNLKDCLEREHVDSEDFPKGDGVCRAS</sequence>
<evidence type="ECO:0000256" key="3">
    <source>
        <dbReference type="ARBA" id="ARBA00022801"/>
    </source>
</evidence>
<evidence type="ECO:0000313" key="8">
    <source>
        <dbReference type="Proteomes" id="UP001165122"/>
    </source>
</evidence>
<organism evidence="7 8">
    <name type="scientific">Triparma laevis f. longispina</name>
    <dbReference type="NCBI Taxonomy" id="1714387"/>
    <lineage>
        <taxon>Eukaryota</taxon>
        <taxon>Sar</taxon>
        <taxon>Stramenopiles</taxon>
        <taxon>Ochrophyta</taxon>
        <taxon>Bolidophyceae</taxon>
        <taxon>Parmales</taxon>
        <taxon>Triparmaceae</taxon>
        <taxon>Triparma</taxon>
    </lineage>
</organism>
<keyword evidence="2" id="KW-0479">Metal-binding</keyword>
<comment type="similarity">
    <text evidence="1">Belongs to the sulfatase family.</text>
</comment>
<protein>
    <recommendedName>
        <fullName evidence="6">Sulfatase N-terminal domain-containing protein</fullName>
    </recommendedName>
</protein>
<proteinExistence type="inferred from homology"/>
<feature type="domain" description="Sulfatase N-terminal" evidence="6">
    <location>
        <begin position="27"/>
        <end position="376"/>
    </location>
</feature>
<dbReference type="SUPFAM" id="SSF53649">
    <property type="entry name" value="Alkaline phosphatase-like"/>
    <property type="match status" value="1"/>
</dbReference>
<evidence type="ECO:0000313" key="7">
    <source>
        <dbReference type="EMBL" id="GMI15037.1"/>
    </source>
</evidence>
<reference evidence="8" key="1">
    <citation type="journal article" date="2023" name="Commun. Biol.">
        <title>Genome analysis of Parmales, the sister group of diatoms, reveals the evolutionary specialization of diatoms from phago-mixotrophs to photoautotrophs.</title>
        <authorList>
            <person name="Ban H."/>
            <person name="Sato S."/>
            <person name="Yoshikawa S."/>
            <person name="Yamada K."/>
            <person name="Nakamura Y."/>
            <person name="Ichinomiya M."/>
            <person name="Sato N."/>
            <person name="Blanc-Mathieu R."/>
            <person name="Endo H."/>
            <person name="Kuwata A."/>
            <person name="Ogata H."/>
        </authorList>
    </citation>
    <scope>NUCLEOTIDE SEQUENCE [LARGE SCALE GENOMIC DNA]</scope>
    <source>
        <strain evidence="8">NIES 3700</strain>
    </source>
</reference>
<dbReference type="EMBL" id="BRXW01000223">
    <property type="protein sequence ID" value="GMI15037.1"/>
    <property type="molecule type" value="Genomic_DNA"/>
</dbReference>
<dbReference type="CDD" id="cd16145">
    <property type="entry name" value="ARS_like"/>
    <property type="match status" value="1"/>
</dbReference>
<gene>
    <name evidence="7" type="ORF">TrLO_g2620</name>
</gene>
<feature type="signal peptide" evidence="5">
    <location>
        <begin position="1"/>
        <end position="24"/>
    </location>
</feature>
<keyword evidence="8" id="KW-1185">Reference proteome</keyword>
<dbReference type="OrthoDB" id="408574at2759"/>
<dbReference type="PANTHER" id="PTHR42693">
    <property type="entry name" value="ARYLSULFATASE FAMILY MEMBER"/>
    <property type="match status" value="1"/>
</dbReference>
<evidence type="ECO:0000256" key="1">
    <source>
        <dbReference type="ARBA" id="ARBA00008779"/>
    </source>
</evidence>
<dbReference type="InterPro" id="IPR000917">
    <property type="entry name" value="Sulfatase_N"/>
</dbReference>
<dbReference type="Gene3D" id="3.30.1120.10">
    <property type="match status" value="1"/>
</dbReference>
<feature type="chain" id="PRO_5040764526" description="Sulfatase N-terminal domain-containing protein" evidence="5">
    <location>
        <begin position="25"/>
        <end position="491"/>
    </location>
</feature>
<dbReference type="GO" id="GO:0046872">
    <property type="term" value="F:metal ion binding"/>
    <property type="evidence" value="ECO:0007669"/>
    <property type="project" value="UniProtKB-KW"/>
</dbReference>